<evidence type="ECO:0000313" key="2">
    <source>
        <dbReference type="Proteomes" id="UP001341840"/>
    </source>
</evidence>
<evidence type="ECO:0000313" key="1">
    <source>
        <dbReference type="EMBL" id="MED6141637.1"/>
    </source>
</evidence>
<dbReference type="EMBL" id="JASCZI010064263">
    <property type="protein sequence ID" value="MED6141637.1"/>
    <property type="molecule type" value="Genomic_DNA"/>
</dbReference>
<accession>A0ABU6SYT2</accession>
<sequence length="139" mass="14405">RQETNFGSGEEDVGGSGAATRYVEGSVLSRAVPSGGLKEVVGVGVVKDGAVPLRVTPRREGAADPVHSLSLSLSVGYVEGSVQSRAVPSGGLKEVVEVGVVKDGAVPLRVTPRRFIGYRKSAKADSIANVFEPISRFSL</sequence>
<gene>
    <name evidence="1" type="ORF">PIB30_105362</name>
</gene>
<name>A0ABU6SYT2_9FABA</name>
<reference evidence="1 2" key="1">
    <citation type="journal article" date="2023" name="Plants (Basel)">
        <title>Bridging the Gap: Combining Genomics and Transcriptomics Approaches to Understand Stylosanthes scabra, an Orphan Legume from the Brazilian Caatinga.</title>
        <authorList>
            <person name="Ferreira-Neto J.R.C."/>
            <person name="da Silva M.D."/>
            <person name="Binneck E."/>
            <person name="de Melo N.F."/>
            <person name="da Silva R.H."/>
            <person name="de Melo A.L.T.M."/>
            <person name="Pandolfi V."/>
            <person name="Bustamante F.O."/>
            <person name="Brasileiro-Vidal A.C."/>
            <person name="Benko-Iseppon A.M."/>
        </authorList>
    </citation>
    <scope>NUCLEOTIDE SEQUENCE [LARGE SCALE GENOMIC DNA]</scope>
    <source>
        <tissue evidence="1">Leaves</tissue>
    </source>
</reference>
<comment type="caution">
    <text evidence="1">The sequence shown here is derived from an EMBL/GenBank/DDBJ whole genome shotgun (WGS) entry which is preliminary data.</text>
</comment>
<feature type="non-terminal residue" evidence="1">
    <location>
        <position position="1"/>
    </location>
</feature>
<organism evidence="1 2">
    <name type="scientific">Stylosanthes scabra</name>
    <dbReference type="NCBI Taxonomy" id="79078"/>
    <lineage>
        <taxon>Eukaryota</taxon>
        <taxon>Viridiplantae</taxon>
        <taxon>Streptophyta</taxon>
        <taxon>Embryophyta</taxon>
        <taxon>Tracheophyta</taxon>
        <taxon>Spermatophyta</taxon>
        <taxon>Magnoliopsida</taxon>
        <taxon>eudicotyledons</taxon>
        <taxon>Gunneridae</taxon>
        <taxon>Pentapetalae</taxon>
        <taxon>rosids</taxon>
        <taxon>fabids</taxon>
        <taxon>Fabales</taxon>
        <taxon>Fabaceae</taxon>
        <taxon>Papilionoideae</taxon>
        <taxon>50 kb inversion clade</taxon>
        <taxon>dalbergioids sensu lato</taxon>
        <taxon>Dalbergieae</taxon>
        <taxon>Pterocarpus clade</taxon>
        <taxon>Stylosanthes</taxon>
    </lineage>
</organism>
<dbReference type="Proteomes" id="UP001341840">
    <property type="component" value="Unassembled WGS sequence"/>
</dbReference>
<proteinExistence type="predicted"/>
<protein>
    <submittedName>
        <fullName evidence="1">Uncharacterized protein</fullName>
    </submittedName>
</protein>
<keyword evidence="2" id="KW-1185">Reference proteome</keyword>